<keyword evidence="6 9" id="KW-0812">Transmembrane</keyword>
<dbReference type="GO" id="GO:0048472">
    <property type="term" value="F:threonine-phosphate decarboxylase activity"/>
    <property type="evidence" value="ECO:0007669"/>
    <property type="project" value="InterPro"/>
</dbReference>
<dbReference type="EMBL" id="CP012661">
    <property type="protein sequence ID" value="AMY67338.1"/>
    <property type="molecule type" value="Genomic_DNA"/>
</dbReference>
<keyword evidence="11" id="KW-1185">Reference proteome</keyword>
<accession>A0A159Z0C7</accession>
<evidence type="ECO:0000256" key="8">
    <source>
        <dbReference type="ARBA" id="ARBA00023136"/>
    </source>
</evidence>
<evidence type="ECO:0000256" key="5">
    <source>
        <dbReference type="ARBA" id="ARBA00022573"/>
    </source>
</evidence>
<gene>
    <name evidence="10" type="ORF">AKL17_0076</name>
</gene>
<dbReference type="STRING" id="1335048.AKL17_0076"/>
<dbReference type="Proteomes" id="UP000076128">
    <property type="component" value="Chromosome"/>
</dbReference>
<evidence type="ECO:0000256" key="3">
    <source>
        <dbReference type="ARBA" id="ARBA00006263"/>
    </source>
</evidence>
<dbReference type="GO" id="GO:0005886">
    <property type="term" value="C:plasma membrane"/>
    <property type="evidence" value="ECO:0007669"/>
    <property type="project" value="UniProtKB-SubCell"/>
</dbReference>
<keyword evidence="8 9" id="KW-0472">Membrane</keyword>
<dbReference type="GO" id="GO:0009236">
    <property type="term" value="P:cobalamin biosynthetic process"/>
    <property type="evidence" value="ECO:0007669"/>
    <property type="project" value="UniProtKB-UniPathway"/>
</dbReference>
<dbReference type="KEGG" id="daa:AKL17_0076"/>
<evidence type="ECO:0000256" key="2">
    <source>
        <dbReference type="ARBA" id="ARBA00004953"/>
    </source>
</evidence>
<keyword evidence="7 9" id="KW-1133">Transmembrane helix</keyword>
<comment type="similarity">
    <text evidence="3">Belongs to the CobD/CbiB family.</text>
</comment>
<dbReference type="UniPathway" id="UPA00148"/>
<dbReference type="PANTHER" id="PTHR34308">
    <property type="entry name" value="COBALAMIN BIOSYNTHESIS PROTEIN CBIB"/>
    <property type="match status" value="1"/>
</dbReference>
<evidence type="ECO:0000256" key="9">
    <source>
        <dbReference type="SAM" id="Phobius"/>
    </source>
</evidence>
<evidence type="ECO:0000256" key="4">
    <source>
        <dbReference type="ARBA" id="ARBA00022475"/>
    </source>
</evidence>
<evidence type="ECO:0000256" key="1">
    <source>
        <dbReference type="ARBA" id="ARBA00004651"/>
    </source>
</evidence>
<dbReference type="Pfam" id="PF03186">
    <property type="entry name" value="CobD_Cbib"/>
    <property type="match status" value="1"/>
</dbReference>
<comment type="subcellular location">
    <subcellularLocation>
        <location evidence="1">Cell membrane</location>
        <topology evidence="1">Multi-pass membrane protein</topology>
    </subcellularLocation>
</comment>
<evidence type="ECO:0000256" key="7">
    <source>
        <dbReference type="ARBA" id="ARBA00022989"/>
    </source>
</evidence>
<sequence length="179" mass="19139">MAVAMALDIALGWPDRLFRRIGHPVTWLGHVVSALDRRMNRAHRSFRARKLAGLAALLMILALVCLPALLVQCSLPGGLPGALLTGLLAWPLLATRSLHDHVAAVARPLMAGDIADGRRAVSMIVGRNPNHLDGPAIARAATESLAENTSDGIVAPLFWGCCSACRELPPTRRSTRLIP</sequence>
<comment type="pathway">
    <text evidence="2">Cofactor biosynthesis; adenosylcobalamin biosynthesis.</text>
</comment>
<evidence type="ECO:0000313" key="11">
    <source>
        <dbReference type="Proteomes" id="UP000076128"/>
    </source>
</evidence>
<evidence type="ECO:0000313" key="10">
    <source>
        <dbReference type="EMBL" id="AMY67338.1"/>
    </source>
</evidence>
<keyword evidence="5" id="KW-0169">Cobalamin biosynthesis</keyword>
<evidence type="ECO:0000256" key="6">
    <source>
        <dbReference type="ARBA" id="ARBA00022692"/>
    </source>
</evidence>
<dbReference type="AlphaFoldDB" id="A0A159Z0C7"/>
<name>A0A159Z0C7_9RHOB</name>
<dbReference type="PANTHER" id="PTHR34308:SF1">
    <property type="entry name" value="COBALAMIN BIOSYNTHESIS PROTEIN CBIB"/>
    <property type="match status" value="1"/>
</dbReference>
<dbReference type="PATRIC" id="fig|1335048.3.peg.79"/>
<reference evidence="10 11" key="1">
    <citation type="submission" date="2015-09" db="EMBL/GenBank/DDBJ databases">
        <title>Complete genome sequence of Defluviimonas alba cai42t isolated from an oilfield in Xinjiang.</title>
        <authorList>
            <person name="Geng S."/>
            <person name="Pan X."/>
            <person name="Wu X."/>
        </authorList>
    </citation>
    <scope>NUCLEOTIDE SEQUENCE [LARGE SCALE GENOMIC DNA]</scope>
    <source>
        <strain evidence="11">cai42</strain>
    </source>
</reference>
<protein>
    <submittedName>
        <fullName evidence="10">Cobalamin biosynthesis protein CobD</fullName>
    </submittedName>
</protein>
<organism evidence="10 11">
    <name type="scientific">Frigidibacter mobilis</name>
    <dbReference type="NCBI Taxonomy" id="1335048"/>
    <lineage>
        <taxon>Bacteria</taxon>
        <taxon>Pseudomonadati</taxon>
        <taxon>Pseudomonadota</taxon>
        <taxon>Alphaproteobacteria</taxon>
        <taxon>Rhodobacterales</taxon>
        <taxon>Paracoccaceae</taxon>
        <taxon>Frigidibacter</taxon>
    </lineage>
</organism>
<feature type="transmembrane region" description="Helical" evidence="9">
    <location>
        <begin position="51"/>
        <end position="71"/>
    </location>
</feature>
<keyword evidence="4" id="KW-1003">Cell membrane</keyword>
<dbReference type="InterPro" id="IPR004485">
    <property type="entry name" value="Cobalamin_biosynth_CobD/CbiB"/>
</dbReference>
<proteinExistence type="inferred from homology"/>